<accession>A0A4V2M8M7</accession>
<dbReference type="RefSeq" id="WP_131365616.1">
    <property type="nucleotide sequence ID" value="NZ_SJKB01000021.1"/>
</dbReference>
<keyword evidence="1" id="KW-0540">Nuclease</keyword>
<reference evidence="1 2" key="1">
    <citation type="submission" date="2019-02" db="EMBL/GenBank/DDBJ databases">
        <title>Kribbella capetownensis sp. nov. and Kribbella speibonae sp. nov., isolated from soil.</title>
        <authorList>
            <person name="Curtis S.M."/>
            <person name="Norton I."/>
            <person name="Everest G.J."/>
            <person name="Meyers P.R."/>
        </authorList>
    </citation>
    <scope>NUCLEOTIDE SEQUENCE [LARGE SCALE GENOMIC DNA]</scope>
    <source>
        <strain evidence="1 2">NRRL B-24813</strain>
    </source>
</reference>
<dbReference type="PANTHER" id="PTHR38733:SF1">
    <property type="entry name" value="TYPE IV METHYL-DIRECTED RESTRICTION ENZYME ECOKMCRBC"/>
    <property type="match status" value="1"/>
</dbReference>
<gene>
    <name evidence="1" type="ORF">E0H73_40160</name>
</gene>
<comment type="caution">
    <text evidence="1">The sequence shown here is derived from an EMBL/GenBank/DDBJ whole genome shotgun (WGS) entry which is preliminary data.</text>
</comment>
<dbReference type="GO" id="GO:0004519">
    <property type="term" value="F:endonuclease activity"/>
    <property type="evidence" value="ECO:0007669"/>
    <property type="project" value="UniProtKB-KW"/>
</dbReference>
<evidence type="ECO:0000313" key="2">
    <source>
        <dbReference type="Proteomes" id="UP000291144"/>
    </source>
</evidence>
<dbReference type="AlphaFoldDB" id="A0A4V2M8M7"/>
<dbReference type="EMBL" id="SJKB01000021">
    <property type="protein sequence ID" value="TCC52152.1"/>
    <property type="molecule type" value="Genomic_DNA"/>
</dbReference>
<proteinExistence type="predicted"/>
<dbReference type="InterPro" id="IPR019292">
    <property type="entry name" value="McrC"/>
</dbReference>
<keyword evidence="2" id="KW-1185">Reference proteome</keyword>
<dbReference type="OrthoDB" id="5148566at2"/>
<protein>
    <submittedName>
        <fullName evidence="1">Restriction endonuclease</fullName>
    </submittedName>
</protein>
<dbReference type="Pfam" id="PF10117">
    <property type="entry name" value="McrBC"/>
    <property type="match status" value="1"/>
</dbReference>
<name>A0A4V2M8M7_9ACTN</name>
<organism evidence="1 2">
    <name type="scientific">Kribbella pittospori</name>
    <dbReference type="NCBI Taxonomy" id="722689"/>
    <lineage>
        <taxon>Bacteria</taxon>
        <taxon>Bacillati</taxon>
        <taxon>Actinomycetota</taxon>
        <taxon>Actinomycetes</taxon>
        <taxon>Propionibacteriales</taxon>
        <taxon>Kribbellaceae</taxon>
        <taxon>Kribbella</taxon>
    </lineage>
</organism>
<sequence>MNRHSDLEALREGQVLESVALTRDEAAALNSTDLVTVQPGADGWRVTAAHTVGAIRCGDLVIRVRPKIGALQVLRLLARAHGVAGLKVDELLIGVAEDPDITAVLALLFAEEASTAMAAGPMRGYRTEEQTLSVLRGRLRLRDQELRRFGRLVPLEVTVDEWTTDTDENRRIRAACRRLLLFADAPQSTRDRLAHLDRLLADVWLVPRGALLAPWTPSRLNTRLHRLLHLADLVLDQATVEHRVGTVEVHGFVLSMAWLFERLIQQLLTEASGMVRVMAQHPRPLDIQARLTIKPDLEFTDGARVVAVADTKYKLLDEQGKFPNADAYQLVTYCARLGLKVGHLIYAAGEPRPEPFDIDGAEIRLIIHSVDLQQPVANLESQVETLFDNIVTATEQQSSHWRS</sequence>
<keyword evidence="1" id="KW-0255">Endonuclease</keyword>
<dbReference type="PANTHER" id="PTHR38733">
    <property type="entry name" value="PROTEIN MCRC"/>
    <property type="match status" value="1"/>
</dbReference>
<keyword evidence="1" id="KW-0378">Hydrolase</keyword>
<evidence type="ECO:0000313" key="1">
    <source>
        <dbReference type="EMBL" id="TCC52152.1"/>
    </source>
</evidence>
<dbReference type="Proteomes" id="UP000291144">
    <property type="component" value="Unassembled WGS sequence"/>
</dbReference>